<proteinExistence type="predicted"/>
<evidence type="ECO:0000313" key="4">
    <source>
        <dbReference type="EMBL" id="RYU64208.1"/>
    </source>
</evidence>
<sequence length="215" mass="25133">MDYSKLLKQDLIELLEQRSFADFIYKEEAEMRKIILKQNADKDEQIKQLYKELSLQQGLKDCFQYDRNKLSDEITEIRDKHSKELSSVKDKLVNAEKLIDTIEDLFEVFLDLCEDQDSKDLLIKIIDRNSIQSTPKSNKNGFDDLDLDFDELDEDIDGFSASELEDVELDLLDDDDLDDDLELDDDLDDLDVDFDELDDKPEAKSFVSSLLNRKK</sequence>
<evidence type="ECO:0000313" key="7">
    <source>
        <dbReference type="Proteomes" id="UP000294166"/>
    </source>
</evidence>
<name>A0A4Q5KX91_9GAMM</name>
<gene>
    <name evidence="2" type="ORF">ERW49_06895</name>
    <name evidence="4" type="ORF">ERW53_10870</name>
    <name evidence="3" type="ORF">ERW57_10455</name>
</gene>
<dbReference type="RefSeq" id="WP_130043361.1">
    <property type="nucleotide sequence ID" value="NZ_SEZJ01000005.1"/>
</dbReference>
<reference evidence="5 6" key="1">
    <citation type="submission" date="2019-02" db="EMBL/GenBank/DDBJ databases">
        <title>Genome sequences of Aliivibrio finisterrensis strains from farmed Atlantic salmon.</title>
        <authorList>
            <person name="Bowman J.P."/>
        </authorList>
    </citation>
    <scope>NUCLEOTIDE SEQUENCE [LARGE SCALE GENOMIC DNA]</scope>
    <source>
        <strain evidence="4 7">A21</strain>
        <strain evidence="2 5">A32</strain>
        <strain evidence="3 6">A46</strain>
    </source>
</reference>
<dbReference type="GeneID" id="56274765"/>
<evidence type="ECO:0000313" key="6">
    <source>
        <dbReference type="Proteomes" id="UP000294063"/>
    </source>
</evidence>
<dbReference type="EMBL" id="SEZK01000016">
    <property type="protein sequence ID" value="RYU51067.1"/>
    <property type="molecule type" value="Genomic_DNA"/>
</dbReference>
<dbReference type="EMBL" id="SEZN01000017">
    <property type="protein sequence ID" value="RYU64208.1"/>
    <property type="molecule type" value="Genomic_DNA"/>
</dbReference>
<evidence type="ECO:0000256" key="1">
    <source>
        <dbReference type="SAM" id="Coils"/>
    </source>
</evidence>
<dbReference type="AlphaFoldDB" id="A0A4Q5KX91"/>
<evidence type="ECO:0000313" key="2">
    <source>
        <dbReference type="EMBL" id="RYU46856.1"/>
    </source>
</evidence>
<protein>
    <submittedName>
        <fullName evidence="3">Uncharacterized protein</fullName>
    </submittedName>
</protein>
<dbReference type="Proteomes" id="UP000294063">
    <property type="component" value="Unassembled WGS sequence"/>
</dbReference>
<organism evidence="3 6">
    <name type="scientific">Aliivibrio finisterrensis</name>
    <dbReference type="NCBI Taxonomy" id="511998"/>
    <lineage>
        <taxon>Bacteria</taxon>
        <taxon>Pseudomonadati</taxon>
        <taxon>Pseudomonadota</taxon>
        <taxon>Gammaproteobacteria</taxon>
        <taxon>Vibrionales</taxon>
        <taxon>Vibrionaceae</taxon>
        <taxon>Aliivibrio</taxon>
    </lineage>
</organism>
<feature type="coiled-coil region" evidence="1">
    <location>
        <begin position="78"/>
        <end position="105"/>
    </location>
</feature>
<accession>A0A4Q5KX91</accession>
<dbReference type="EMBL" id="SEZJ01000005">
    <property type="protein sequence ID" value="RYU46856.1"/>
    <property type="molecule type" value="Genomic_DNA"/>
</dbReference>
<dbReference type="Proteomes" id="UP000294166">
    <property type="component" value="Unassembled WGS sequence"/>
</dbReference>
<comment type="caution">
    <text evidence="3">The sequence shown here is derived from an EMBL/GenBank/DDBJ whole genome shotgun (WGS) entry which is preliminary data.</text>
</comment>
<keyword evidence="1" id="KW-0175">Coiled coil</keyword>
<dbReference type="Proteomes" id="UP000293465">
    <property type="component" value="Unassembled WGS sequence"/>
</dbReference>
<evidence type="ECO:0000313" key="5">
    <source>
        <dbReference type="Proteomes" id="UP000293465"/>
    </source>
</evidence>
<keyword evidence="7" id="KW-1185">Reference proteome</keyword>
<evidence type="ECO:0000313" key="3">
    <source>
        <dbReference type="EMBL" id="RYU51067.1"/>
    </source>
</evidence>